<dbReference type="Ensembl" id="ENSSSCT00000091354.1">
    <property type="protein sequence ID" value="ENSSSCP00000063463.1"/>
    <property type="gene ID" value="ENSSSCG00000047928.1"/>
</dbReference>
<protein>
    <submittedName>
        <fullName evidence="1">Uncharacterized protein</fullName>
    </submittedName>
</protein>
<keyword evidence="2" id="KW-1185">Reference proteome</keyword>
<evidence type="ECO:0000313" key="2">
    <source>
        <dbReference type="Proteomes" id="UP000008227"/>
    </source>
</evidence>
<dbReference type="AlphaFoldDB" id="A0A8D0NCN1"/>
<reference evidence="1" key="4">
    <citation type="submission" date="2025-09" db="UniProtKB">
        <authorList>
            <consortium name="Ensembl"/>
        </authorList>
    </citation>
    <scope>IDENTIFICATION</scope>
</reference>
<reference evidence="1" key="3">
    <citation type="submission" date="2025-08" db="UniProtKB">
        <authorList>
            <consortium name="Ensembl"/>
        </authorList>
    </citation>
    <scope>IDENTIFICATION</scope>
</reference>
<reference evidence="2" key="1">
    <citation type="submission" date="2009-11" db="EMBL/GenBank/DDBJ databases">
        <authorList>
            <consortium name="Porcine genome sequencing project"/>
        </authorList>
    </citation>
    <scope>NUCLEOTIDE SEQUENCE [LARGE SCALE GENOMIC DNA]</scope>
    <source>
        <strain evidence="2">Duroc</strain>
    </source>
</reference>
<name>A0A8D0NCN1_PIG</name>
<sequence length="171" mass="17899">VGFSHFLLLLLLHSDKTPGTWLWTERSCKRPRGSGPERVGLQARLLSLVCQPAHAEKAPSSPFCTFTRFHAGQLVPPGPQPGPASLGLWVTSGARTLGGGVPLLVQGDWAGLGAPTVMKRLLTIPESWKVMAGPGEVSAGVGRSAGLHWGSLGWGIVSAPTWGPRVGSGQL</sequence>
<dbReference type="Proteomes" id="UP000008227">
    <property type="component" value="Chromosome 9"/>
</dbReference>
<evidence type="ECO:0000313" key="1">
    <source>
        <dbReference type="Ensembl" id="ENSSSCP00000063463.1"/>
    </source>
</evidence>
<reference evidence="1" key="2">
    <citation type="journal article" date="2020" name="Gigascience">
        <title>An improved pig reference genome sequence to enable pig genetics and genomics research.</title>
        <authorList>
            <person name="Warr A."/>
            <person name="Affara N."/>
            <person name="Aken B."/>
            <person name="Beiki H."/>
            <person name="Bickhart D.M."/>
            <person name="Billis K."/>
            <person name="Chow W."/>
            <person name="Eory L."/>
            <person name="Finlayson H.A."/>
            <person name="Flicek P."/>
            <person name="Giron C.G."/>
            <person name="Griffin D.K."/>
            <person name="Hall R."/>
            <person name="Hannum G."/>
            <person name="Hourlier T."/>
            <person name="Howe K."/>
            <person name="Hume D.A."/>
            <person name="Izuogu O."/>
            <person name="Kim K."/>
            <person name="Koren S."/>
            <person name="Liu H."/>
            <person name="Manchanda N."/>
            <person name="Martin F.J."/>
            <person name="Nonneman D.J."/>
            <person name="O'Connor R.E."/>
            <person name="Phillippy A.M."/>
            <person name="Rohrer G.A."/>
            <person name="Rosen B.D."/>
            <person name="Rund L.A."/>
            <person name="Sargent C.A."/>
            <person name="Schook L.B."/>
            <person name="Schroeder S.G."/>
            <person name="Schwartz A.S."/>
            <person name="Skinner B.M."/>
            <person name="Talbot R."/>
            <person name="Tseng E."/>
            <person name="Tuggle C.K."/>
            <person name="Watson M."/>
            <person name="Smith T.P.L."/>
            <person name="Archibald A.L."/>
        </authorList>
    </citation>
    <scope>NUCLEOTIDE SEQUENCE [LARGE SCALE GENOMIC DNA]</scope>
    <source>
        <strain evidence="1">Duroc</strain>
    </source>
</reference>
<proteinExistence type="predicted"/>
<accession>A0A8D0NCN1</accession>
<organism evidence="1 2">
    <name type="scientific">Sus scrofa</name>
    <name type="common">Pig</name>
    <dbReference type="NCBI Taxonomy" id="9823"/>
    <lineage>
        <taxon>Eukaryota</taxon>
        <taxon>Metazoa</taxon>
        <taxon>Chordata</taxon>
        <taxon>Craniata</taxon>
        <taxon>Vertebrata</taxon>
        <taxon>Euteleostomi</taxon>
        <taxon>Mammalia</taxon>
        <taxon>Eutheria</taxon>
        <taxon>Laurasiatheria</taxon>
        <taxon>Artiodactyla</taxon>
        <taxon>Suina</taxon>
        <taxon>Suidae</taxon>
        <taxon>Sus</taxon>
    </lineage>
</organism>
<accession>A0A5G2QMW8</accession>